<gene>
    <name evidence="1" type="ORF">BCR37DRAFT_394256</name>
</gene>
<evidence type="ECO:0000313" key="1">
    <source>
        <dbReference type="EMBL" id="ORY79534.1"/>
    </source>
</evidence>
<proteinExistence type="predicted"/>
<dbReference type="OrthoDB" id="425354at2759"/>
<dbReference type="GeneID" id="63788038"/>
<dbReference type="AlphaFoldDB" id="A0A1Y2F7S9"/>
<reference evidence="1 2" key="1">
    <citation type="submission" date="2016-07" db="EMBL/GenBank/DDBJ databases">
        <title>Pervasive Adenine N6-methylation of Active Genes in Fungi.</title>
        <authorList>
            <consortium name="DOE Joint Genome Institute"/>
            <person name="Mondo S.J."/>
            <person name="Dannebaum R.O."/>
            <person name="Kuo R.C."/>
            <person name="Labutti K."/>
            <person name="Haridas S."/>
            <person name="Kuo A."/>
            <person name="Salamov A."/>
            <person name="Ahrendt S.R."/>
            <person name="Lipzen A."/>
            <person name="Sullivan W."/>
            <person name="Andreopoulos W.B."/>
            <person name="Clum A."/>
            <person name="Lindquist E."/>
            <person name="Daum C."/>
            <person name="Ramamoorthy G.K."/>
            <person name="Gryganskyi A."/>
            <person name="Culley D."/>
            <person name="Magnuson J.K."/>
            <person name="James T.Y."/>
            <person name="O'Malley M.A."/>
            <person name="Stajich J.E."/>
            <person name="Spatafora J.W."/>
            <person name="Visel A."/>
            <person name="Grigoriev I.V."/>
        </authorList>
    </citation>
    <scope>NUCLEOTIDE SEQUENCE [LARGE SCALE GENOMIC DNA]</scope>
    <source>
        <strain evidence="1 2">12-1054</strain>
    </source>
</reference>
<dbReference type="Proteomes" id="UP000193685">
    <property type="component" value="Unassembled WGS sequence"/>
</dbReference>
<dbReference type="RefSeq" id="XP_040723905.1">
    <property type="nucleotide sequence ID" value="XM_040871439.1"/>
</dbReference>
<dbReference type="InterPro" id="IPR053037">
    <property type="entry name" value="Pericyclase_pydY-like"/>
</dbReference>
<evidence type="ECO:0008006" key="3">
    <source>
        <dbReference type="Google" id="ProtNLM"/>
    </source>
</evidence>
<evidence type="ECO:0000313" key="2">
    <source>
        <dbReference type="Proteomes" id="UP000193685"/>
    </source>
</evidence>
<accession>A0A1Y2F7S9</accession>
<name>A0A1Y2F7S9_PROLT</name>
<sequence>MSLPASVTLSNLTGKFVFNAKQSGPTEPPLKAQGVSWVTRKAIVNSTLYITLLHKNGGAAASGGAVEEISAKQEVGSIGKSEEEYILTGEWAEKEHTVFKHIKAKAERVKVDQLPHAYLKQGWTASEMEDGCILVESHNDKDKNPNDWHAWQVWGIAEIEGERKFVRLNKLTGDNGKVDIELRLVYDYTGPV</sequence>
<dbReference type="PANTHER" id="PTHR38115:SF1">
    <property type="entry name" value="LIPOCALIN-LIKE DOMAIN-CONTAINING PROTEIN"/>
    <property type="match status" value="1"/>
</dbReference>
<comment type="caution">
    <text evidence="1">The sequence shown here is derived from an EMBL/GenBank/DDBJ whole genome shotgun (WGS) entry which is preliminary data.</text>
</comment>
<dbReference type="EMBL" id="MCFI01000015">
    <property type="protein sequence ID" value="ORY79534.1"/>
    <property type="molecule type" value="Genomic_DNA"/>
</dbReference>
<keyword evidence="2" id="KW-1185">Reference proteome</keyword>
<dbReference type="OMA" id="CILVESH"/>
<protein>
    <recommendedName>
        <fullName evidence="3">LCCL domain-containing protein</fullName>
    </recommendedName>
</protein>
<dbReference type="PANTHER" id="PTHR38115">
    <property type="entry name" value="LIPOCALIN-LIKE DOMAIN-CONTAINING PROTEIN"/>
    <property type="match status" value="1"/>
</dbReference>
<organism evidence="1 2">
    <name type="scientific">Protomyces lactucae-debilis</name>
    <dbReference type="NCBI Taxonomy" id="2754530"/>
    <lineage>
        <taxon>Eukaryota</taxon>
        <taxon>Fungi</taxon>
        <taxon>Dikarya</taxon>
        <taxon>Ascomycota</taxon>
        <taxon>Taphrinomycotina</taxon>
        <taxon>Taphrinomycetes</taxon>
        <taxon>Taphrinales</taxon>
        <taxon>Protomycetaceae</taxon>
        <taxon>Protomyces</taxon>
    </lineage>
</organism>